<dbReference type="InterPro" id="IPR016142">
    <property type="entry name" value="Citrate_synth-like_lrg_a-sub"/>
</dbReference>
<evidence type="ECO:0000256" key="8">
    <source>
        <dbReference type="PIRNR" id="PIRNR001369"/>
    </source>
</evidence>
<evidence type="ECO:0000256" key="9">
    <source>
        <dbReference type="PIRSR" id="PIRSR001369-1"/>
    </source>
</evidence>
<dbReference type="InterPro" id="IPR024176">
    <property type="entry name" value="Citrate_synthase_bac-typ"/>
</dbReference>
<sequence length="391" mass="42555">MTTQDTTAPAAAPAAPKAKKSVALSGVTAGNTALCSVGRSGNDLHYRGYDILDLATQCEFEEVAHLLVHGTLPNTAQLAAYKTRLKSLRGLPAALAAVLEQLPPSAHPMDVLRTGTSVLGNVLPEKDDHNQAGARDIADKLLASLGSMLLYWYHFSHNGKRISVETDDDSIGGHFLHLLHGQPAPESWVKAMHVSLILYAEHEFNASTFTSRVIAGTGSDIHSAITGAIGALRGPKHGGANEVAFEIQQRYNSPDDAEADIRRRVEAKEVVIGFGHPVYTISDPRNEVIKKVAHELSVESGDKRMYDIAERLESVMWDVKKMFPNLDWFSAVSYNQMGVPTAMFTPLFVIARTAGWSAHIIEQRIDNKIIRPSANYTGPEDLAFVPMSERG</sequence>
<dbReference type="Gene3D" id="1.10.230.10">
    <property type="entry name" value="Cytochrome P450-Terp, domain 2"/>
    <property type="match status" value="1"/>
</dbReference>
<keyword evidence="4" id="KW-0816">Tricarboxylic acid cycle</keyword>
<dbReference type="OrthoDB" id="9800864at2"/>
<dbReference type="RefSeq" id="WP_114563327.1">
    <property type="nucleotide sequence ID" value="NZ_CP031124.1"/>
</dbReference>
<dbReference type="PRINTS" id="PR00143">
    <property type="entry name" value="CITRTSNTHASE"/>
</dbReference>
<reference evidence="12" key="1">
    <citation type="submission" date="2018-07" db="EMBL/GenBank/DDBJ databases">
        <authorList>
            <person name="Kim H."/>
        </authorList>
    </citation>
    <scope>NUCLEOTIDE SEQUENCE [LARGE SCALE GENOMIC DNA]</scope>
    <source>
        <strain evidence="12">F02</strain>
    </source>
</reference>
<dbReference type="FunFam" id="1.10.230.10:FF:000003">
    <property type="entry name" value="Citrate synthase"/>
    <property type="match status" value="1"/>
</dbReference>
<keyword evidence="11" id="KW-0012">Acyltransferase</keyword>
<dbReference type="GO" id="GO:0050440">
    <property type="term" value="F:2-methylcitrate synthase activity"/>
    <property type="evidence" value="ECO:0007669"/>
    <property type="project" value="UniProtKB-EC"/>
</dbReference>
<dbReference type="NCBIfam" id="TIGR01800">
    <property type="entry name" value="cit_synth_II"/>
    <property type="match status" value="1"/>
</dbReference>
<dbReference type="PIRSF" id="PIRSF001369">
    <property type="entry name" value="Citrate_synth"/>
    <property type="match status" value="1"/>
</dbReference>
<dbReference type="InterPro" id="IPR016143">
    <property type="entry name" value="Citrate_synth-like_sm_a-sub"/>
</dbReference>
<dbReference type="PANTHER" id="PTHR11739">
    <property type="entry name" value="CITRATE SYNTHASE"/>
    <property type="match status" value="1"/>
</dbReference>
<evidence type="ECO:0000256" key="6">
    <source>
        <dbReference type="ARBA" id="ARBA00049052"/>
    </source>
</evidence>
<organism evidence="11 12">
    <name type="scientific">Ephemeroptericola cinctiostellae</name>
    <dbReference type="NCBI Taxonomy" id="2268024"/>
    <lineage>
        <taxon>Bacteria</taxon>
        <taxon>Pseudomonadati</taxon>
        <taxon>Pseudomonadota</taxon>
        <taxon>Betaproteobacteria</taxon>
        <taxon>Burkholderiales</taxon>
        <taxon>Burkholderiaceae</taxon>
        <taxon>Ephemeroptericola</taxon>
    </lineage>
</organism>
<feature type="active site" evidence="9">
    <location>
        <position position="327"/>
    </location>
</feature>
<dbReference type="PANTHER" id="PTHR11739:SF25">
    <property type="entry name" value="CITRATE SYNTHASE-RELATED PROTEIN DDB_G0287281"/>
    <property type="match status" value="1"/>
</dbReference>
<keyword evidence="12" id="KW-1185">Reference proteome</keyword>
<evidence type="ECO:0000256" key="1">
    <source>
        <dbReference type="ARBA" id="ARBA00004751"/>
    </source>
</evidence>
<dbReference type="Gene3D" id="1.10.580.10">
    <property type="entry name" value="Citrate Synthase, domain 1"/>
    <property type="match status" value="1"/>
</dbReference>
<dbReference type="GO" id="GO:0006099">
    <property type="term" value="P:tricarboxylic acid cycle"/>
    <property type="evidence" value="ECO:0007669"/>
    <property type="project" value="UniProtKB-UniPathway"/>
</dbReference>
<evidence type="ECO:0000313" key="11">
    <source>
        <dbReference type="EMBL" id="AXF86231.1"/>
    </source>
</evidence>
<proteinExistence type="inferred from homology"/>
<evidence type="ECO:0000256" key="10">
    <source>
        <dbReference type="RuleBase" id="RU003406"/>
    </source>
</evidence>
<dbReference type="GO" id="GO:0005737">
    <property type="term" value="C:cytoplasm"/>
    <property type="evidence" value="ECO:0007669"/>
    <property type="project" value="InterPro"/>
</dbReference>
<dbReference type="Pfam" id="PF00285">
    <property type="entry name" value="Citrate_synt"/>
    <property type="match status" value="1"/>
</dbReference>
<dbReference type="SUPFAM" id="SSF48256">
    <property type="entry name" value="Citrate synthase"/>
    <property type="match status" value="1"/>
</dbReference>
<keyword evidence="5 8" id="KW-0808">Transferase</keyword>
<dbReference type="Proteomes" id="UP000252182">
    <property type="component" value="Chromosome"/>
</dbReference>
<dbReference type="InterPro" id="IPR036969">
    <property type="entry name" value="Citrate_synthase_sf"/>
</dbReference>
<comment type="pathway">
    <text evidence="1">Carbohydrate metabolism; tricarboxylic acid cycle; isocitrate from oxaloacetate: step 1/2.</text>
</comment>
<comment type="similarity">
    <text evidence="3 8 10">Belongs to the citrate synthase family.</text>
</comment>
<dbReference type="UniPathway" id="UPA00223">
    <property type="reaction ID" value="UER00717"/>
</dbReference>
<protein>
    <recommendedName>
        <fullName evidence="8">Citrate synthase</fullName>
    </recommendedName>
</protein>
<dbReference type="NCBIfam" id="NF009006">
    <property type="entry name" value="PRK12351.1"/>
    <property type="match status" value="1"/>
</dbReference>
<dbReference type="EMBL" id="CP031124">
    <property type="protein sequence ID" value="AXF86231.1"/>
    <property type="molecule type" value="Genomic_DNA"/>
</dbReference>
<feature type="active site" evidence="9">
    <location>
        <position position="276"/>
    </location>
</feature>
<dbReference type="InterPro" id="IPR002020">
    <property type="entry name" value="Citrate_synthase"/>
</dbReference>
<accession>A0A345DCZ3</accession>
<evidence type="ECO:0000256" key="2">
    <source>
        <dbReference type="ARBA" id="ARBA00005026"/>
    </source>
</evidence>
<dbReference type="GO" id="GO:0019679">
    <property type="term" value="P:propionate metabolic process, methylcitrate cycle"/>
    <property type="evidence" value="ECO:0007669"/>
    <property type="project" value="TreeGrafter"/>
</dbReference>
<evidence type="ECO:0000256" key="4">
    <source>
        <dbReference type="ARBA" id="ARBA00022532"/>
    </source>
</evidence>
<evidence type="ECO:0000256" key="3">
    <source>
        <dbReference type="ARBA" id="ARBA00010566"/>
    </source>
</evidence>
<dbReference type="AlphaFoldDB" id="A0A345DCZ3"/>
<gene>
    <name evidence="11" type="primary">prpC</name>
    <name evidence="11" type="ORF">DTO96_101977</name>
</gene>
<comment type="pathway">
    <text evidence="2">Organic acid metabolism; propanoate degradation.</text>
</comment>
<dbReference type="InterPro" id="IPR019810">
    <property type="entry name" value="Citrate_synthase_AS"/>
</dbReference>
<dbReference type="KEGG" id="hyf:DTO96_101977"/>
<evidence type="ECO:0000256" key="7">
    <source>
        <dbReference type="ARBA" id="ARBA00049288"/>
    </source>
</evidence>
<comment type="catalytic activity">
    <reaction evidence="7">
        <text>oxaloacetate + acetyl-CoA + H2O = citrate + CoA + H(+)</text>
        <dbReference type="Rhea" id="RHEA:16845"/>
        <dbReference type="ChEBI" id="CHEBI:15377"/>
        <dbReference type="ChEBI" id="CHEBI:15378"/>
        <dbReference type="ChEBI" id="CHEBI:16452"/>
        <dbReference type="ChEBI" id="CHEBI:16947"/>
        <dbReference type="ChEBI" id="CHEBI:57287"/>
        <dbReference type="ChEBI" id="CHEBI:57288"/>
        <dbReference type="EC" id="2.3.3.16"/>
    </reaction>
</comment>
<dbReference type="GO" id="GO:0005975">
    <property type="term" value="P:carbohydrate metabolic process"/>
    <property type="evidence" value="ECO:0007669"/>
    <property type="project" value="TreeGrafter"/>
</dbReference>
<dbReference type="InterPro" id="IPR011278">
    <property type="entry name" value="2-MeCitrate/Citrate_synth_II"/>
</dbReference>
<evidence type="ECO:0000313" key="12">
    <source>
        <dbReference type="Proteomes" id="UP000252182"/>
    </source>
</evidence>
<evidence type="ECO:0000256" key="5">
    <source>
        <dbReference type="ARBA" id="ARBA00022679"/>
    </source>
</evidence>
<dbReference type="PROSITE" id="PS00480">
    <property type="entry name" value="CITRATE_SYNTHASE"/>
    <property type="match status" value="1"/>
</dbReference>
<dbReference type="FunFam" id="1.10.580.10:FF:000004">
    <property type="entry name" value="Citrate synthase"/>
    <property type="match status" value="1"/>
</dbReference>
<comment type="catalytic activity">
    <reaction evidence="6">
        <text>propanoyl-CoA + oxaloacetate + H2O = (2S,3S)-2-methylcitrate + CoA + H(+)</text>
        <dbReference type="Rhea" id="RHEA:23780"/>
        <dbReference type="ChEBI" id="CHEBI:15377"/>
        <dbReference type="ChEBI" id="CHEBI:15378"/>
        <dbReference type="ChEBI" id="CHEBI:16452"/>
        <dbReference type="ChEBI" id="CHEBI:57287"/>
        <dbReference type="ChEBI" id="CHEBI:57392"/>
        <dbReference type="ChEBI" id="CHEBI:58853"/>
        <dbReference type="EC" id="2.3.3.5"/>
    </reaction>
</comment>
<name>A0A345DCZ3_9BURK</name>
<dbReference type="GO" id="GO:0036440">
    <property type="term" value="F:citrate synthase activity"/>
    <property type="evidence" value="ECO:0007669"/>
    <property type="project" value="UniProtKB-EC"/>
</dbReference>